<gene>
    <name evidence="2" type="ORF">GR206_32565</name>
</gene>
<feature type="domain" description="DUF4062" evidence="1">
    <location>
        <begin position="7"/>
        <end position="88"/>
    </location>
</feature>
<dbReference type="AlphaFoldDB" id="A0A6N9ZQ80"/>
<name>A0A6N9ZQ80_9HYPH</name>
<reference evidence="2 3" key="1">
    <citation type="submission" date="2019-12" db="EMBL/GenBank/DDBJ databases">
        <title>Rhizobium genotypes associated with high levels of biological nitrogen fixation by grain legumes in a temperate-maritime cropping system.</title>
        <authorList>
            <person name="Maluk M."/>
            <person name="Francesc Ferrando Molina F."/>
            <person name="Lopez Del Egido L."/>
            <person name="Lafos M."/>
            <person name="Langarica-Fuentes A."/>
            <person name="Gebre Yohannes G."/>
            <person name="Young M.W."/>
            <person name="Martin P."/>
            <person name="Gantlett R."/>
            <person name="Kenicer G."/>
            <person name="Hawes C."/>
            <person name="Begg G.S."/>
            <person name="Quilliam R.S."/>
            <person name="Squire G.R."/>
            <person name="Poole P.S."/>
            <person name="Young P.W."/>
            <person name="Iannetta P.M."/>
            <person name="James E.K."/>
        </authorList>
    </citation>
    <scope>NUCLEOTIDE SEQUENCE [LARGE SCALE GENOMIC DNA]</scope>
    <source>
        <strain evidence="2 3">JHI2449</strain>
    </source>
</reference>
<organism evidence="2 3">
    <name type="scientific">Rhizobium laguerreae</name>
    <dbReference type="NCBI Taxonomy" id="1076926"/>
    <lineage>
        <taxon>Bacteria</taxon>
        <taxon>Pseudomonadati</taxon>
        <taxon>Pseudomonadota</taxon>
        <taxon>Alphaproteobacteria</taxon>
        <taxon>Hyphomicrobiales</taxon>
        <taxon>Rhizobiaceae</taxon>
        <taxon>Rhizobium/Agrobacterium group</taxon>
        <taxon>Rhizobium</taxon>
    </lineage>
</organism>
<dbReference type="Pfam" id="PF13271">
    <property type="entry name" value="DUF4062"/>
    <property type="match status" value="1"/>
</dbReference>
<evidence type="ECO:0000313" key="3">
    <source>
        <dbReference type="Proteomes" id="UP000468864"/>
    </source>
</evidence>
<evidence type="ECO:0000313" key="2">
    <source>
        <dbReference type="EMBL" id="NEH95694.1"/>
    </source>
</evidence>
<proteinExistence type="predicted"/>
<protein>
    <submittedName>
        <fullName evidence="2">DUF4062 domain-containing protein</fullName>
    </submittedName>
</protein>
<dbReference type="EMBL" id="WUEP01000041">
    <property type="protein sequence ID" value="NEH95694.1"/>
    <property type="molecule type" value="Genomic_DNA"/>
</dbReference>
<comment type="caution">
    <text evidence="2">The sequence shown here is derived from an EMBL/GenBank/DDBJ whole genome shotgun (WGS) entry which is preliminary data.</text>
</comment>
<evidence type="ECO:0000259" key="1">
    <source>
        <dbReference type="Pfam" id="PF13271"/>
    </source>
</evidence>
<sequence length="371" mass="40910">MHDKRYQVFISSTFTDLQEERRAVQDAVISMGDFPVQMESFPASDDSQMDFIGPLIEQSDYYVLIIGGRYGTIDDTGLSFTHQEFRYAVAKHVPVLVLVHGKPDAIAVGKTEATEIGRGKLKEFIAEASLKRIRKDWQNIGELKLAVHEALDHAKRSKPRPGWVRGDTIASFDALEQLNEVRKENEKFRETLGNLAVDIPLPKIPEADDETAITLLPLTSKTRSGTTTQGSSAKIQGSWISFFPLFFTNLTVSTNDWQGNFYHNIDHDDSCVAIGSAIAGELAPTDTSGYFKISRGTLQRLISYYTEAGLMISSGNDGDTPFTEIAQRLARRHLIGGSASPFAILEGEITVTTVGAPGGNFSRDLDDDIPF</sequence>
<accession>A0A6N9ZQ80</accession>
<dbReference type="InterPro" id="IPR025139">
    <property type="entry name" value="DUF4062"/>
</dbReference>
<dbReference type="RefSeq" id="WP_050573722.1">
    <property type="nucleotide sequence ID" value="NZ_WUEP01000041.1"/>
</dbReference>
<dbReference type="Proteomes" id="UP000468864">
    <property type="component" value="Unassembled WGS sequence"/>
</dbReference>